<protein>
    <submittedName>
        <fullName evidence="3">Inorganic triphosphatase</fullName>
        <ecNumber evidence="3">3.6.1.25</ecNumber>
    </submittedName>
</protein>
<keyword evidence="4" id="KW-1185">Reference proteome</keyword>
<evidence type="ECO:0000313" key="3">
    <source>
        <dbReference type="EMBL" id="VDN47377.1"/>
    </source>
</evidence>
<dbReference type="InterPro" id="IPR012042">
    <property type="entry name" value="NeuTTM/CthTTM-like"/>
</dbReference>
<reference evidence="3 4" key="1">
    <citation type="submission" date="2018-09" db="EMBL/GenBank/DDBJ databases">
        <authorList>
            <person name="Postec A."/>
        </authorList>
    </citation>
    <scope>NUCLEOTIDE SEQUENCE [LARGE SCALE GENOMIC DNA]</scope>
    <source>
        <strain evidence="3">70B-A</strain>
    </source>
</reference>
<evidence type="ECO:0000259" key="2">
    <source>
        <dbReference type="PROSITE" id="PS51707"/>
    </source>
</evidence>
<dbReference type="PANTHER" id="PTHR40114">
    <property type="entry name" value="SLR0698 PROTEIN"/>
    <property type="match status" value="1"/>
</dbReference>
<dbReference type="GO" id="GO:0050355">
    <property type="term" value="F:inorganic triphosphate phosphatase activity"/>
    <property type="evidence" value="ECO:0007669"/>
    <property type="project" value="UniProtKB-EC"/>
</dbReference>
<dbReference type="CDD" id="cd07761">
    <property type="entry name" value="CYTH-like_CthTTM-like"/>
    <property type="match status" value="1"/>
</dbReference>
<evidence type="ECO:0000256" key="1">
    <source>
        <dbReference type="PIRSR" id="PIRSR016487-1"/>
    </source>
</evidence>
<dbReference type="InterPro" id="IPR023577">
    <property type="entry name" value="CYTH_domain"/>
</dbReference>
<dbReference type="PANTHER" id="PTHR40114:SF1">
    <property type="entry name" value="SLR0698 PROTEIN"/>
    <property type="match status" value="1"/>
</dbReference>
<dbReference type="EC" id="3.6.1.25" evidence="3"/>
<proteinExistence type="predicted"/>
<dbReference type="KEGG" id="cbar:PATL70BA_1492"/>
<dbReference type="AlphaFoldDB" id="A0A3P7PTQ9"/>
<dbReference type="SMART" id="SM01118">
    <property type="entry name" value="CYTH"/>
    <property type="match status" value="1"/>
</dbReference>
<organism evidence="3 4">
    <name type="scientific">Petrocella atlantisensis</name>
    <dbReference type="NCBI Taxonomy" id="2173034"/>
    <lineage>
        <taxon>Bacteria</taxon>
        <taxon>Bacillati</taxon>
        <taxon>Bacillota</taxon>
        <taxon>Clostridia</taxon>
        <taxon>Lachnospirales</taxon>
        <taxon>Vallitaleaceae</taxon>
        <taxon>Petrocella</taxon>
    </lineage>
</organism>
<dbReference type="PIRSF" id="PIRSF016487">
    <property type="entry name" value="CYTH_UCP016487"/>
    <property type="match status" value="1"/>
</dbReference>
<keyword evidence="3" id="KW-0378">Hydrolase</keyword>
<dbReference type="InterPro" id="IPR033469">
    <property type="entry name" value="CYTH-like_dom_sf"/>
</dbReference>
<name>A0A3P7PTQ9_9FIRM</name>
<dbReference type="OrthoDB" id="9805588at2"/>
<evidence type="ECO:0000313" key="4">
    <source>
        <dbReference type="Proteomes" id="UP000279029"/>
    </source>
</evidence>
<accession>A0A3P7PTQ9</accession>
<feature type="active site" description="Proton acceptor" evidence="1">
    <location>
        <position position="28"/>
    </location>
</feature>
<sequence>MEIERKFIVSSLPGSLASYPKKEILQGYVSTSPVIRIRKSNEDYFLTCKGKGLLAREEFEISITALEFEHLSSKLDYYLIHKTRYLIPFGDFTIELDVFKDRLEGLIMAEVEFPSLEAAHDFDAPDWFEEEVTEDGRYQNNALCRLNTFNELE</sequence>
<gene>
    <name evidence="3" type="ORF">PATL70BA_1492</name>
</gene>
<dbReference type="SUPFAM" id="SSF55154">
    <property type="entry name" value="CYTH-like phosphatases"/>
    <property type="match status" value="1"/>
</dbReference>
<dbReference type="EMBL" id="LR130778">
    <property type="protein sequence ID" value="VDN47377.1"/>
    <property type="molecule type" value="Genomic_DNA"/>
</dbReference>
<dbReference type="Proteomes" id="UP000279029">
    <property type="component" value="Chromosome"/>
</dbReference>
<feature type="domain" description="CYTH" evidence="2">
    <location>
        <begin position="1"/>
        <end position="153"/>
    </location>
</feature>
<dbReference type="PROSITE" id="PS51707">
    <property type="entry name" value="CYTH"/>
    <property type="match status" value="1"/>
</dbReference>
<dbReference type="Pfam" id="PF01928">
    <property type="entry name" value="CYTH"/>
    <property type="match status" value="1"/>
</dbReference>
<dbReference type="RefSeq" id="WP_125136696.1">
    <property type="nucleotide sequence ID" value="NZ_LR130778.1"/>
</dbReference>
<dbReference type="Gene3D" id="2.40.320.10">
    <property type="entry name" value="Hypothetical Protein Pfu-838710-001"/>
    <property type="match status" value="1"/>
</dbReference>